<dbReference type="FunFam" id="2.60.120.330:FF:000005">
    <property type="entry name" value="1-aminocyclopropane-1-carboxylate oxidase homolog 1"/>
    <property type="match status" value="1"/>
</dbReference>
<dbReference type="Gene3D" id="2.60.120.330">
    <property type="entry name" value="B-lactam Antibiotic, Isopenicillin N Synthase, Chain"/>
    <property type="match status" value="1"/>
</dbReference>
<keyword evidence="4 6" id="KW-0560">Oxidoreductase</keyword>
<evidence type="ECO:0000256" key="3">
    <source>
        <dbReference type="ARBA" id="ARBA00022723"/>
    </source>
</evidence>
<feature type="domain" description="Fe2OG dioxygenase" evidence="8">
    <location>
        <begin position="231"/>
        <end position="331"/>
    </location>
</feature>
<dbReference type="Proteomes" id="UP001372338">
    <property type="component" value="Unassembled WGS sequence"/>
</dbReference>
<evidence type="ECO:0000256" key="4">
    <source>
        <dbReference type="ARBA" id="ARBA00023002"/>
    </source>
</evidence>
<dbReference type="SUPFAM" id="SSF51197">
    <property type="entry name" value="Clavaminate synthase-like"/>
    <property type="match status" value="1"/>
</dbReference>
<comment type="cofactor">
    <cofactor evidence="1">
        <name>Fe cation</name>
        <dbReference type="ChEBI" id="CHEBI:24875"/>
    </cofactor>
</comment>
<evidence type="ECO:0000256" key="7">
    <source>
        <dbReference type="SAM" id="MobiDB-lite"/>
    </source>
</evidence>
<proteinExistence type="inferred from homology"/>
<evidence type="ECO:0000256" key="2">
    <source>
        <dbReference type="ARBA" id="ARBA00008056"/>
    </source>
</evidence>
<keyword evidence="10" id="KW-1185">Reference proteome</keyword>
<dbReference type="PROSITE" id="PS51471">
    <property type="entry name" value="FE2OG_OXY"/>
    <property type="match status" value="1"/>
</dbReference>
<name>A0AAN9F7M1_CROPI</name>
<dbReference type="Pfam" id="PF03171">
    <property type="entry name" value="2OG-FeII_Oxy"/>
    <property type="match status" value="1"/>
</dbReference>
<dbReference type="Pfam" id="PF14226">
    <property type="entry name" value="DIOX_N"/>
    <property type="match status" value="1"/>
</dbReference>
<keyword evidence="5 6" id="KW-0408">Iron</keyword>
<protein>
    <recommendedName>
        <fullName evidence="8">Fe2OG dioxygenase domain-containing protein</fullName>
    </recommendedName>
</protein>
<evidence type="ECO:0000259" key="8">
    <source>
        <dbReference type="PROSITE" id="PS51471"/>
    </source>
</evidence>
<feature type="region of interest" description="Disordered" evidence="7">
    <location>
        <begin position="1"/>
        <end position="20"/>
    </location>
</feature>
<dbReference type="GO" id="GO:0046872">
    <property type="term" value="F:metal ion binding"/>
    <property type="evidence" value="ECO:0007669"/>
    <property type="project" value="UniProtKB-KW"/>
</dbReference>
<dbReference type="InterPro" id="IPR027443">
    <property type="entry name" value="IPNS-like_sf"/>
</dbReference>
<comment type="similarity">
    <text evidence="2 6">Belongs to the iron/ascorbate-dependent oxidoreductase family.</text>
</comment>
<evidence type="ECO:0000256" key="6">
    <source>
        <dbReference type="RuleBase" id="RU003682"/>
    </source>
</evidence>
<evidence type="ECO:0000256" key="1">
    <source>
        <dbReference type="ARBA" id="ARBA00001962"/>
    </source>
</evidence>
<sequence length="381" mass="43062">MVDTKLQHNSTSSTKYELDQSDKRKQELKAFDETKAGVKGLVDAGISKLPQIFISSTLQNPCKTSTPSTTSSTQFQVPVIDLQVEKLQEDEVGRKDIIDKVKVASETCGFFQVVNHGIPKEILDEMMEGVRRFNELPHDVKKEYYTRDSSTKVRFMSNFDLYQSKAANWRDTLICSMAPDPPKPQEFPTACRDITIRYSQLVKRLGDILLELLSEALGLKPKHLEEMECGKGHTLVSHYYPACPEPDKTMGITEHSDPDFFTILLQDHIGGLQVLYQNQWVDIKPVDGALVINLGDLIQLISNDKFKSAKHRVLANTVGPRISVACFFSTHYYPCSKVYGPIKELLSAENPPLYKETTVRDYVLYYNSKGLGTPALEDFRL</sequence>
<dbReference type="InterPro" id="IPR026992">
    <property type="entry name" value="DIOX_N"/>
</dbReference>
<organism evidence="9 10">
    <name type="scientific">Crotalaria pallida</name>
    <name type="common">Smooth rattlebox</name>
    <name type="synonym">Crotalaria striata</name>
    <dbReference type="NCBI Taxonomy" id="3830"/>
    <lineage>
        <taxon>Eukaryota</taxon>
        <taxon>Viridiplantae</taxon>
        <taxon>Streptophyta</taxon>
        <taxon>Embryophyta</taxon>
        <taxon>Tracheophyta</taxon>
        <taxon>Spermatophyta</taxon>
        <taxon>Magnoliopsida</taxon>
        <taxon>eudicotyledons</taxon>
        <taxon>Gunneridae</taxon>
        <taxon>Pentapetalae</taxon>
        <taxon>rosids</taxon>
        <taxon>fabids</taxon>
        <taxon>Fabales</taxon>
        <taxon>Fabaceae</taxon>
        <taxon>Papilionoideae</taxon>
        <taxon>50 kb inversion clade</taxon>
        <taxon>genistoids sensu lato</taxon>
        <taxon>core genistoids</taxon>
        <taxon>Crotalarieae</taxon>
        <taxon>Crotalaria</taxon>
    </lineage>
</organism>
<dbReference type="InterPro" id="IPR005123">
    <property type="entry name" value="Oxoglu/Fe-dep_dioxygenase_dom"/>
</dbReference>
<dbReference type="AlphaFoldDB" id="A0AAN9F7M1"/>
<reference evidence="9 10" key="1">
    <citation type="submission" date="2024-01" db="EMBL/GenBank/DDBJ databases">
        <title>The genomes of 5 underutilized Papilionoideae crops provide insights into root nodulation and disease resistanc.</title>
        <authorList>
            <person name="Yuan L."/>
        </authorList>
    </citation>
    <scope>NUCLEOTIDE SEQUENCE [LARGE SCALE GENOMIC DNA]</scope>
    <source>
        <strain evidence="9">ZHUSHIDOU_FW_LH</strain>
        <tissue evidence="9">Leaf</tissue>
    </source>
</reference>
<accession>A0AAN9F7M1</accession>
<evidence type="ECO:0000256" key="5">
    <source>
        <dbReference type="ARBA" id="ARBA00023004"/>
    </source>
</evidence>
<evidence type="ECO:0000313" key="10">
    <source>
        <dbReference type="Proteomes" id="UP001372338"/>
    </source>
</evidence>
<gene>
    <name evidence="9" type="ORF">RIF29_21847</name>
</gene>
<keyword evidence="3 6" id="KW-0479">Metal-binding</keyword>
<dbReference type="EMBL" id="JAYWIO010000004">
    <property type="protein sequence ID" value="KAK7269131.1"/>
    <property type="molecule type" value="Genomic_DNA"/>
</dbReference>
<comment type="caution">
    <text evidence="9">The sequence shown here is derived from an EMBL/GenBank/DDBJ whole genome shotgun (WGS) entry which is preliminary data.</text>
</comment>
<dbReference type="PANTHER" id="PTHR10209:SF776">
    <property type="entry name" value="2OG-FE(II) OXYGENASE FAMILY OXIDOREDUCTASE"/>
    <property type="match status" value="1"/>
</dbReference>
<dbReference type="PANTHER" id="PTHR10209">
    <property type="entry name" value="OXIDOREDUCTASE, 2OG-FE II OXYGENASE FAMILY PROTEIN"/>
    <property type="match status" value="1"/>
</dbReference>
<dbReference type="GO" id="GO:0051213">
    <property type="term" value="F:dioxygenase activity"/>
    <property type="evidence" value="ECO:0007669"/>
    <property type="project" value="UniProtKB-ARBA"/>
</dbReference>
<evidence type="ECO:0000313" key="9">
    <source>
        <dbReference type="EMBL" id="KAK7269131.1"/>
    </source>
</evidence>
<dbReference type="InterPro" id="IPR044861">
    <property type="entry name" value="IPNS-like_FE2OG_OXY"/>
</dbReference>